<dbReference type="PANTHER" id="PTHR47151">
    <property type="entry name" value="LEU/ILE/VAL-BINDING ABC TRANSPORTER SUBUNIT"/>
    <property type="match status" value="1"/>
</dbReference>
<accession>A0A6G8QAW5</accession>
<evidence type="ECO:0000256" key="1">
    <source>
        <dbReference type="ARBA" id="ARBA00010062"/>
    </source>
</evidence>
<organism evidence="5 6">
    <name type="scientific">Rubrobacter tropicus</name>
    <dbReference type="NCBI Taxonomy" id="2653851"/>
    <lineage>
        <taxon>Bacteria</taxon>
        <taxon>Bacillati</taxon>
        <taxon>Actinomycetota</taxon>
        <taxon>Rubrobacteria</taxon>
        <taxon>Rubrobacterales</taxon>
        <taxon>Rubrobacteraceae</taxon>
        <taxon>Rubrobacter</taxon>
    </lineage>
</organism>
<evidence type="ECO:0000256" key="3">
    <source>
        <dbReference type="SAM" id="MobiDB-lite"/>
    </source>
</evidence>
<feature type="domain" description="Leucine-binding protein" evidence="4">
    <location>
        <begin position="64"/>
        <end position="428"/>
    </location>
</feature>
<reference evidence="5 6" key="1">
    <citation type="submission" date="2019-10" db="EMBL/GenBank/DDBJ databases">
        <title>Rubrobacter sp nov SCSIO 52090 isolated from a deep-sea sediment in the South China Sea.</title>
        <authorList>
            <person name="Chen R.W."/>
        </authorList>
    </citation>
    <scope>NUCLEOTIDE SEQUENCE [LARGE SCALE GENOMIC DNA]</scope>
    <source>
        <strain evidence="5 6">SCSIO 52909</strain>
    </source>
</reference>
<comment type="similarity">
    <text evidence="1">Belongs to the leucine-binding protein family.</text>
</comment>
<dbReference type="Pfam" id="PF13458">
    <property type="entry name" value="Peripla_BP_6"/>
    <property type="match status" value="1"/>
</dbReference>
<evidence type="ECO:0000313" key="5">
    <source>
        <dbReference type="EMBL" id="QIN83447.1"/>
    </source>
</evidence>
<proteinExistence type="inferred from homology"/>
<evidence type="ECO:0000259" key="4">
    <source>
        <dbReference type="Pfam" id="PF13458"/>
    </source>
</evidence>
<evidence type="ECO:0000313" key="6">
    <source>
        <dbReference type="Proteomes" id="UP000501452"/>
    </source>
</evidence>
<dbReference type="SUPFAM" id="SSF53822">
    <property type="entry name" value="Periplasmic binding protein-like I"/>
    <property type="match status" value="1"/>
</dbReference>
<dbReference type="CDD" id="cd06342">
    <property type="entry name" value="PBP1_ABC_LIVBP-like"/>
    <property type="match status" value="1"/>
</dbReference>
<dbReference type="EMBL" id="CP045119">
    <property type="protein sequence ID" value="QIN83447.1"/>
    <property type="molecule type" value="Genomic_DNA"/>
</dbReference>
<sequence>MPFQQDFFGPPRRRTRVDGNRGGELRKARRVTTLVVAGLLSALLVVGCGGASNGGGGSGGGESVKIVSDLPLQGANRAQTTTMVNAIKLAIQQRDGEVAGLQIDYESLDDATAQAGQWDPAKCAENAQQAAQDEAVIGWIGPFNSGCAATQIPTLNEAGLAMVSPANTYIGLTKPGGEPDEPDKYYPTGERNYARVIVADDKQGQAGAALMQQEDVQSVYILDDKETYGKGLADQFQKAAEEQGIEVLGREGIDGSASNYRSLMNKVAQAEPDAVYFGGIIENNAAQLIKDKVGAGMPNDEVLFVGPDGIFVDELLGQAGDAANGIYVTFGGLPESELSAEGQEFVETYESKYDDQIQPYTAYAYEAANVMLDAIERAAEDAGGVPERQAVIEEVFATEDFEGVLGTWSFDEDGDTSLTELSVQTVDGGEFTLDRVVDVADL</sequence>
<dbReference type="PANTHER" id="PTHR47151:SF2">
    <property type="entry name" value="AMINO ACID BINDING PROTEIN"/>
    <property type="match status" value="1"/>
</dbReference>
<dbReference type="AlphaFoldDB" id="A0A6G8QAW5"/>
<gene>
    <name evidence="5" type="ORF">GBA63_12980</name>
</gene>
<feature type="region of interest" description="Disordered" evidence="3">
    <location>
        <begin position="1"/>
        <end position="24"/>
    </location>
</feature>
<keyword evidence="6" id="KW-1185">Reference proteome</keyword>
<dbReference type="Proteomes" id="UP000501452">
    <property type="component" value="Chromosome"/>
</dbReference>
<name>A0A6G8QAW5_9ACTN</name>
<dbReference type="InterPro" id="IPR028082">
    <property type="entry name" value="Peripla_BP_I"/>
</dbReference>
<dbReference type="KEGG" id="rub:GBA63_12980"/>
<evidence type="ECO:0000256" key="2">
    <source>
        <dbReference type="ARBA" id="ARBA00022729"/>
    </source>
</evidence>
<protein>
    <submittedName>
        <fullName evidence="5">ABC transporter substrate-binding protein</fullName>
    </submittedName>
</protein>
<dbReference type="Gene3D" id="3.40.50.2300">
    <property type="match status" value="2"/>
</dbReference>
<dbReference type="InterPro" id="IPR028081">
    <property type="entry name" value="Leu-bd"/>
</dbReference>
<keyword evidence="2" id="KW-0732">Signal</keyword>